<dbReference type="EMBL" id="QCYY01001716">
    <property type="protein sequence ID" value="ROT75892.1"/>
    <property type="molecule type" value="Genomic_DNA"/>
</dbReference>
<proteinExistence type="predicted"/>
<protein>
    <submittedName>
        <fullName evidence="2">Uncharacterized protein</fullName>
    </submittedName>
</protein>
<dbReference type="AlphaFoldDB" id="A0A3R7MGK3"/>
<comment type="caution">
    <text evidence="2">The sequence shown here is derived from an EMBL/GenBank/DDBJ whole genome shotgun (WGS) entry which is preliminary data.</text>
</comment>
<sequence length="170" mass="19245">MRVILGSRRHPSFTKDLPSTHSLEHLIFLSWNRQPIAPIIQEQPYSPVHHGTPKQTHPLVIWEQLHPTATQTDHLSRPWNTHPTPIHSPFWNIQATLCIRHLGTPSDPHGSHLGTPTTREGVSSRPKEIRPSRGLRSGRNCHLNHGHVREEPEPANPRQERCTAGGGERV</sequence>
<accession>A0A3R7MGK3</accession>
<feature type="region of interest" description="Disordered" evidence="1">
    <location>
        <begin position="104"/>
        <end position="170"/>
    </location>
</feature>
<evidence type="ECO:0000313" key="2">
    <source>
        <dbReference type="EMBL" id="ROT75892.1"/>
    </source>
</evidence>
<reference evidence="2 3" key="2">
    <citation type="submission" date="2019-01" db="EMBL/GenBank/DDBJ databases">
        <title>The decoding of complex shrimp genome reveals the adaptation for benthos swimmer, frequently molting mechanism and breeding impact on genome.</title>
        <authorList>
            <person name="Sun Y."/>
            <person name="Gao Y."/>
            <person name="Yu Y."/>
        </authorList>
    </citation>
    <scope>NUCLEOTIDE SEQUENCE [LARGE SCALE GENOMIC DNA]</scope>
    <source>
        <tissue evidence="2">Muscle</tissue>
    </source>
</reference>
<name>A0A3R7MGK3_PENVA</name>
<keyword evidence="3" id="KW-1185">Reference proteome</keyword>
<dbReference type="Proteomes" id="UP000283509">
    <property type="component" value="Unassembled WGS sequence"/>
</dbReference>
<reference evidence="2 3" key="1">
    <citation type="submission" date="2018-04" db="EMBL/GenBank/DDBJ databases">
        <authorList>
            <person name="Zhang X."/>
            <person name="Yuan J."/>
            <person name="Li F."/>
            <person name="Xiang J."/>
        </authorList>
    </citation>
    <scope>NUCLEOTIDE SEQUENCE [LARGE SCALE GENOMIC DNA]</scope>
    <source>
        <tissue evidence="2">Muscle</tissue>
    </source>
</reference>
<evidence type="ECO:0000256" key="1">
    <source>
        <dbReference type="SAM" id="MobiDB-lite"/>
    </source>
</evidence>
<evidence type="ECO:0000313" key="3">
    <source>
        <dbReference type="Proteomes" id="UP000283509"/>
    </source>
</evidence>
<gene>
    <name evidence="2" type="ORF">C7M84_005537</name>
</gene>
<organism evidence="2 3">
    <name type="scientific">Penaeus vannamei</name>
    <name type="common">Whiteleg shrimp</name>
    <name type="synonym">Litopenaeus vannamei</name>
    <dbReference type="NCBI Taxonomy" id="6689"/>
    <lineage>
        <taxon>Eukaryota</taxon>
        <taxon>Metazoa</taxon>
        <taxon>Ecdysozoa</taxon>
        <taxon>Arthropoda</taxon>
        <taxon>Crustacea</taxon>
        <taxon>Multicrustacea</taxon>
        <taxon>Malacostraca</taxon>
        <taxon>Eumalacostraca</taxon>
        <taxon>Eucarida</taxon>
        <taxon>Decapoda</taxon>
        <taxon>Dendrobranchiata</taxon>
        <taxon>Penaeoidea</taxon>
        <taxon>Penaeidae</taxon>
        <taxon>Penaeus</taxon>
    </lineage>
</organism>